<comment type="pathway">
    <text evidence="1 8">Cofactor biosynthesis; (R)-pantothenate biosynthesis; (R)-pantothenate from (R)-pantoate and beta-alanine: step 1/1.</text>
</comment>
<feature type="binding site" evidence="8">
    <location>
        <position position="66"/>
    </location>
    <ligand>
        <name>beta-alanine</name>
        <dbReference type="ChEBI" id="CHEBI:57966"/>
    </ligand>
</feature>
<dbReference type="PANTHER" id="PTHR21299">
    <property type="entry name" value="CYTIDYLATE KINASE/PANTOATE-BETA-ALANINE LIGASE"/>
    <property type="match status" value="1"/>
</dbReference>
<feature type="binding site" evidence="8">
    <location>
        <position position="158"/>
    </location>
    <ligand>
        <name>(R)-pantoate</name>
        <dbReference type="ChEBI" id="CHEBI:15980"/>
    </ligand>
</feature>
<dbReference type="InterPro" id="IPR004821">
    <property type="entry name" value="Cyt_trans-like"/>
</dbReference>
<comment type="subunit">
    <text evidence="8">Homodimer.</text>
</comment>
<evidence type="ECO:0000256" key="6">
    <source>
        <dbReference type="ARBA" id="ARBA00022840"/>
    </source>
</evidence>
<name>A0A7C1T0V4_UNCW3</name>
<dbReference type="EMBL" id="DSTU01000003">
    <property type="protein sequence ID" value="HFJ53360.1"/>
    <property type="molecule type" value="Genomic_DNA"/>
</dbReference>
<evidence type="ECO:0000256" key="8">
    <source>
        <dbReference type="HAMAP-Rule" id="MF_00158"/>
    </source>
</evidence>
<dbReference type="GO" id="GO:0015940">
    <property type="term" value="P:pantothenate biosynthetic process"/>
    <property type="evidence" value="ECO:0007669"/>
    <property type="project" value="UniProtKB-UniRule"/>
</dbReference>
<dbReference type="UniPathway" id="UPA00028">
    <property type="reaction ID" value="UER00005"/>
</dbReference>
<feature type="binding site" evidence="8">
    <location>
        <position position="181"/>
    </location>
    <ligand>
        <name>ATP</name>
        <dbReference type="ChEBI" id="CHEBI:30616"/>
    </ligand>
</feature>
<dbReference type="Gene3D" id="3.30.1300.10">
    <property type="entry name" value="Pantoate-beta-alanine ligase, C-terminal domain"/>
    <property type="match status" value="1"/>
</dbReference>
<dbReference type="Pfam" id="PF02569">
    <property type="entry name" value="Pantoate_ligase"/>
    <property type="match status" value="1"/>
</dbReference>
<reference evidence="9" key="1">
    <citation type="journal article" date="2020" name="mSystems">
        <title>Genome- and Community-Level Interaction Insights into Carbon Utilization and Element Cycling Functions of Hydrothermarchaeota in Hydrothermal Sediment.</title>
        <authorList>
            <person name="Zhou Z."/>
            <person name="Liu Y."/>
            <person name="Xu W."/>
            <person name="Pan J."/>
            <person name="Luo Z.H."/>
            <person name="Li M."/>
        </authorList>
    </citation>
    <scope>NUCLEOTIDE SEQUENCE [LARGE SCALE GENOMIC DNA]</scope>
    <source>
        <strain evidence="9">SpSt-265</strain>
        <strain evidence="10">SpSt-465</strain>
    </source>
</reference>
<comment type="similarity">
    <text evidence="2 8">Belongs to the pantothenate synthetase family.</text>
</comment>
<dbReference type="SUPFAM" id="SSF52374">
    <property type="entry name" value="Nucleotidylyl transferase"/>
    <property type="match status" value="1"/>
</dbReference>
<dbReference type="InterPro" id="IPR014729">
    <property type="entry name" value="Rossmann-like_a/b/a_fold"/>
</dbReference>
<evidence type="ECO:0000256" key="2">
    <source>
        <dbReference type="ARBA" id="ARBA00009256"/>
    </source>
</evidence>
<feature type="binding site" evidence="8">
    <location>
        <begin position="189"/>
        <end position="192"/>
    </location>
    <ligand>
        <name>ATP</name>
        <dbReference type="ChEBI" id="CHEBI:30616"/>
    </ligand>
</feature>
<evidence type="ECO:0000313" key="9">
    <source>
        <dbReference type="EMBL" id="HEA86951.1"/>
    </source>
</evidence>
<feature type="active site" description="Proton donor" evidence="8">
    <location>
        <position position="42"/>
    </location>
</feature>
<feature type="binding site" evidence="8">
    <location>
        <begin position="152"/>
        <end position="155"/>
    </location>
    <ligand>
        <name>ATP</name>
        <dbReference type="ChEBI" id="CHEBI:30616"/>
    </ligand>
</feature>
<evidence type="ECO:0000256" key="3">
    <source>
        <dbReference type="ARBA" id="ARBA00022598"/>
    </source>
</evidence>
<dbReference type="NCBIfam" id="TIGR00125">
    <property type="entry name" value="cyt_tran_rel"/>
    <property type="match status" value="1"/>
</dbReference>
<protein>
    <recommendedName>
        <fullName evidence="8">Pantothenate synthetase</fullName>
        <shortName evidence="8">PS</shortName>
        <ecNumber evidence="8">6.3.2.1</ecNumber>
    </recommendedName>
    <alternativeName>
        <fullName evidence="8">Pantoate--beta-alanine ligase</fullName>
    </alternativeName>
    <alternativeName>
        <fullName evidence="8">Pantoate-activating enzyme</fullName>
    </alternativeName>
</protein>
<keyword evidence="5 8" id="KW-0547">Nucleotide-binding</keyword>
<comment type="miscellaneous">
    <text evidence="8">The reaction proceeds by a bi uni uni bi ping pong mechanism.</text>
</comment>
<dbReference type="FunFam" id="3.40.50.620:FF:000013">
    <property type="entry name" value="Pantothenate synthetase"/>
    <property type="match status" value="1"/>
</dbReference>
<dbReference type="FunFam" id="3.30.1300.10:FF:000001">
    <property type="entry name" value="Pantothenate synthetase"/>
    <property type="match status" value="1"/>
</dbReference>
<keyword evidence="4 8" id="KW-0566">Pantothenate biosynthesis</keyword>
<dbReference type="InterPro" id="IPR003721">
    <property type="entry name" value="Pantoate_ligase"/>
</dbReference>
<dbReference type="AlphaFoldDB" id="A0A7C1T0V4"/>
<comment type="function">
    <text evidence="8">Catalyzes the condensation of pantoate with beta-alanine in an ATP-dependent reaction via a pantoyl-adenylate intermediate.</text>
</comment>
<comment type="catalytic activity">
    <reaction evidence="7 8">
        <text>(R)-pantoate + beta-alanine + ATP = (R)-pantothenate + AMP + diphosphate + H(+)</text>
        <dbReference type="Rhea" id="RHEA:10912"/>
        <dbReference type="ChEBI" id="CHEBI:15378"/>
        <dbReference type="ChEBI" id="CHEBI:15980"/>
        <dbReference type="ChEBI" id="CHEBI:29032"/>
        <dbReference type="ChEBI" id="CHEBI:30616"/>
        <dbReference type="ChEBI" id="CHEBI:33019"/>
        <dbReference type="ChEBI" id="CHEBI:57966"/>
        <dbReference type="ChEBI" id="CHEBI:456215"/>
        <dbReference type="EC" id="6.3.2.1"/>
    </reaction>
</comment>
<dbReference type="EMBL" id="DSLG01000003">
    <property type="protein sequence ID" value="HEA86951.1"/>
    <property type="molecule type" value="Genomic_DNA"/>
</dbReference>
<dbReference type="InterPro" id="IPR042176">
    <property type="entry name" value="Pantoate_ligase_C"/>
</dbReference>
<dbReference type="HAMAP" id="MF_00158">
    <property type="entry name" value="PanC"/>
    <property type="match status" value="1"/>
</dbReference>
<accession>A0A7C1T0V4</accession>
<dbReference type="CDD" id="cd00560">
    <property type="entry name" value="PanC"/>
    <property type="match status" value="1"/>
</dbReference>
<dbReference type="GO" id="GO:0005524">
    <property type="term" value="F:ATP binding"/>
    <property type="evidence" value="ECO:0007669"/>
    <property type="project" value="UniProtKB-KW"/>
</dbReference>
<dbReference type="NCBIfam" id="TIGR00018">
    <property type="entry name" value="panC"/>
    <property type="match status" value="1"/>
</dbReference>
<evidence type="ECO:0000256" key="7">
    <source>
        <dbReference type="ARBA" id="ARBA00048258"/>
    </source>
</evidence>
<evidence type="ECO:0000256" key="1">
    <source>
        <dbReference type="ARBA" id="ARBA00004990"/>
    </source>
</evidence>
<evidence type="ECO:0000256" key="5">
    <source>
        <dbReference type="ARBA" id="ARBA00022741"/>
    </source>
</evidence>
<dbReference type="GO" id="GO:0004592">
    <property type="term" value="F:pantoate-beta-alanine ligase activity"/>
    <property type="evidence" value="ECO:0007669"/>
    <property type="project" value="UniProtKB-UniRule"/>
</dbReference>
<evidence type="ECO:0000313" key="10">
    <source>
        <dbReference type="EMBL" id="HFJ53360.1"/>
    </source>
</evidence>
<feature type="binding site" evidence="8">
    <location>
        <position position="66"/>
    </location>
    <ligand>
        <name>(R)-pantoate</name>
        <dbReference type="ChEBI" id="CHEBI:15980"/>
    </ligand>
</feature>
<comment type="subcellular location">
    <subcellularLocation>
        <location evidence="8">Cytoplasm</location>
    </subcellularLocation>
</comment>
<keyword evidence="8" id="KW-0963">Cytoplasm</keyword>
<dbReference type="PANTHER" id="PTHR21299:SF1">
    <property type="entry name" value="PANTOATE--BETA-ALANINE LIGASE"/>
    <property type="match status" value="1"/>
</dbReference>
<dbReference type="EC" id="6.3.2.1" evidence="8"/>
<keyword evidence="6 8" id="KW-0067">ATP-binding</keyword>
<keyword evidence="3 8" id="KW-0436">Ligase</keyword>
<proteinExistence type="inferred from homology"/>
<dbReference type="GO" id="GO:0005829">
    <property type="term" value="C:cytosol"/>
    <property type="evidence" value="ECO:0007669"/>
    <property type="project" value="TreeGrafter"/>
</dbReference>
<evidence type="ECO:0000256" key="4">
    <source>
        <dbReference type="ARBA" id="ARBA00022655"/>
    </source>
</evidence>
<sequence>MKENNRLRIIRGVRQMQALADRLRTQGRIGFVPTMGALHEGHLELVRVARKNADFTVVSIFVNPIQFGPKEDYRQYPRDFTRDRRLLAGLGVDVIFYPDVKAMYPEGFATYVEVERLTRYLCGRSRPGHFRGVTTVVAKLFNIVKPHVAVFGQKDAQQALVIRRMVRDLNFDLKIIVVPTVREPDGLALSSRNAYLTPEQRRQATVLYQALRLGERLIKSGETDPVRVKQVLRRLIRTQPEARIDYVEIVDTAWLEPVPRIQGEVLIALAVYFGRARLIDNLIVRAPQSGGKNS</sequence>
<comment type="caution">
    <text evidence="9">The sequence shown here is derived from an EMBL/GenBank/DDBJ whole genome shotgun (WGS) entry which is preliminary data.</text>
</comment>
<feature type="binding site" evidence="8">
    <location>
        <begin position="35"/>
        <end position="42"/>
    </location>
    <ligand>
        <name>ATP</name>
        <dbReference type="ChEBI" id="CHEBI:30616"/>
    </ligand>
</feature>
<gene>
    <name evidence="8" type="primary">panC</name>
    <name evidence="9" type="ORF">ENP94_02955</name>
    <name evidence="10" type="ORF">ENS16_01550</name>
</gene>
<organism evidence="9">
    <name type="scientific">candidate division WOR-3 bacterium</name>
    <dbReference type="NCBI Taxonomy" id="2052148"/>
    <lineage>
        <taxon>Bacteria</taxon>
        <taxon>Bacteria division WOR-3</taxon>
    </lineage>
</organism>
<dbReference type="Gene3D" id="3.40.50.620">
    <property type="entry name" value="HUPs"/>
    <property type="match status" value="1"/>
</dbReference>